<organism evidence="2 3">
    <name type="scientific">Tetradesmus obliquus</name>
    <name type="common">Green alga</name>
    <name type="synonym">Acutodesmus obliquus</name>
    <dbReference type="NCBI Taxonomy" id="3088"/>
    <lineage>
        <taxon>Eukaryota</taxon>
        <taxon>Viridiplantae</taxon>
        <taxon>Chlorophyta</taxon>
        <taxon>core chlorophytes</taxon>
        <taxon>Chlorophyceae</taxon>
        <taxon>CS clade</taxon>
        <taxon>Sphaeropleales</taxon>
        <taxon>Scenedesmaceae</taxon>
        <taxon>Tetradesmus</taxon>
    </lineage>
</organism>
<evidence type="ECO:0000313" key="3">
    <source>
        <dbReference type="Proteomes" id="UP000256970"/>
    </source>
</evidence>
<dbReference type="AlphaFoldDB" id="A0A383W0N6"/>
<dbReference type="EMBL" id="FNXT01001040">
    <property type="protein sequence ID" value="SZX71258.1"/>
    <property type="molecule type" value="Genomic_DNA"/>
</dbReference>
<feature type="compositionally biased region" description="Basic residues" evidence="1">
    <location>
        <begin position="179"/>
        <end position="190"/>
    </location>
</feature>
<evidence type="ECO:0000313" key="2">
    <source>
        <dbReference type="EMBL" id="SZX71258.1"/>
    </source>
</evidence>
<evidence type="ECO:0008006" key="4">
    <source>
        <dbReference type="Google" id="ProtNLM"/>
    </source>
</evidence>
<protein>
    <recommendedName>
        <fullName evidence="4">GYF domain-containing protein</fullName>
    </recommendedName>
</protein>
<sequence>MPGQRSAAAVVGRTPPAVPGAVYAAAPIAGSSSSARRPAAVAPPPPAASNGGGLDDAIGVLPGGLQLSAGFAEWCRGQMLLLNGNDSMDMIEVLMGLSSNSEIAECCQEVWQNKPGVSTFVSEFVKRKLAEQNRKPGGKKKKGAAAAAAVPAAAAASSGVSAAGVGMINTATSDSWSKIPKKPGKKGKKGTKLDAAALGFTSSSKFDADVLGDDDE</sequence>
<proteinExistence type="predicted"/>
<accession>A0A383W0N6</accession>
<feature type="region of interest" description="Disordered" evidence="1">
    <location>
        <begin position="173"/>
        <end position="193"/>
    </location>
</feature>
<keyword evidence="3" id="KW-1185">Reference proteome</keyword>
<name>A0A383W0N6_TETOB</name>
<gene>
    <name evidence="2" type="ORF">BQ4739_LOCUS11393</name>
</gene>
<dbReference type="Proteomes" id="UP000256970">
    <property type="component" value="Unassembled WGS sequence"/>
</dbReference>
<evidence type="ECO:0000256" key="1">
    <source>
        <dbReference type="SAM" id="MobiDB-lite"/>
    </source>
</evidence>
<dbReference type="STRING" id="3088.A0A383W0N6"/>
<reference evidence="2 3" key="1">
    <citation type="submission" date="2016-10" db="EMBL/GenBank/DDBJ databases">
        <authorList>
            <person name="Cai Z."/>
        </authorList>
    </citation>
    <scope>NUCLEOTIDE SEQUENCE [LARGE SCALE GENOMIC DNA]</scope>
</reference>